<keyword evidence="7" id="KW-0067">ATP-binding</keyword>
<evidence type="ECO:0000259" key="14">
    <source>
        <dbReference type="PROSITE" id="PS50862"/>
    </source>
</evidence>
<dbReference type="PANTHER" id="PTHR22594">
    <property type="entry name" value="ASPARTYL/LYSYL-TRNA SYNTHETASE"/>
    <property type="match status" value="1"/>
</dbReference>
<dbReference type="InterPro" id="IPR045864">
    <property type="entry name" value="aa-tRNA-synth_II/BPL/LPL"/>
</dbReference>
<dbReference type="GO" id="GO:0006421">
    <property type="term" value="P:asparaginyl-tRNA aminoacylation"/>
    <property type="evidence" value="ECO:0007669"/>
    <property type="project" value="InterPro"/>
</dbReference>
<evidence type="ECO:0000256" key="13">
    <source>
        <dbReference type="SAM" id="Coils"/>
    </source>
</evidence>
<dbReference type="PRINTS" id="PR01042">
    <property type="entry name" value="TRNASYNTHASP"/>
</dbReference>
<dbReference type="FunFam" id="2.40.50.140:FF:000151">
    <property type="entry name" value="Asparagine--tRNA ligase, cytoplasmic"/>
    <property type="match status" value="1"/>
</dbReference>
<dbReference type="Gene3D" id="3.30.930.10">
    <property type="entry name" value="Bira Bifunctional Protein, Domain 2"/>
    <property type="match status" value="1"/>
</dbReference>
<dbReference type="InterPro" id="IPR004364">
    <property type="entry name" value="Aa-tRNA-synt_II"/>
</dbReference>
<keyword evidence="16" id="KW-1185">Reference proteome</keyword>
<keyword evidence="8" id="KW-0648">Protein biosynthesis</keyword>
<dbReference type="PROSITE" id="PS50862">
    <property type="entry name" value="AA_TRNA_LIGASE_II"/>
    <property type="match status" value="1"/>
</dbReference>
<proteinExistence type="inferred from homology"/>
<sequence>MADTLPVETLSLVDGVAYVDETKGSDETGNGSVETPYQSPVQALLVHGKDVKIHVWKVAAADSDEVSGYTLISPTALKKAVKKLAEVEKKAKKMAEQAAEQAAKDQAAAEERERVLEAAKQVVLTEDASLPKATSIKIRNGVANRGKRVKVSGWVHRLRVQGKNMTFIILRDGTGYLQCVLTDNLCQTYDALTLTLESTVTVYGVINELPAGKTAADNHELTVDYWECLGKAPGGEHAMSNKVNENSDPSVKYDLRHLVLREEKASNILKVRSEVMKAFRSYFDGEGYVEVTPPALVQTSVEGGSTLFELNYYNEKAYLTQSSQLYLETCLPSLGDVYCLVGSYRAEKSHTRRHLSEFTHCEAEMAFITFDDLLDRLEDMICGVIDSVLAHKQSADIVYKLNPNFKKPERPFLRMDYSDAIQYLKDNDIKKEDGTFYEFGEDIPEAPERAMTDKIGRPILLCRFPVEIKSFYMKRCPENLRLTESVDVLMPGVGEIVGGSMRISDLDELMAAYKRESLDPSPYYWFTDQRKYGTAEHGGFGLGLERYVAWLLNLHTVRDACLYPRFTGRAFP</sequence>
<evidence type="ECO:0000256" key="3">
    <source>
        <dbReference type="ARBA" id="ARBA00012816"/>
    </source>
</evidence>
<dbReference type="GO" id="GO:0003676">
    <property type="term" value="F:nucleic acid binding"/>
    <property type="evidence" value="ECO:0007669"/>
    <property type="project" value="InterPro"/>
</dbReference>
<keyword evidence="9" id="KW-0030">Aminoacyl-tRNA synthetase</keyword>
<dbReference type="OrthoDB" id="1931232at2759"/>
<dbReference type="FunFam" id="3.30.930.10:FF:000040">
    <property type="entry name" value="Asparagine--tRNA ligase, cytoplasmic"/>
    <property type="match status" value="1"/>
</dbReference>
<dbReference type="GO" id="GO:0004816">
    <property type="term" value="F:asparagine-tRNA ligase activity"/>
    <property type="evidence" value="ECO:0007669"/>
    <property type="project" value="UniProtKB-EC"/>
</dbReference>
<dbReference type="EC" id="6.1.1.22" evidence="3"/>
<dbReference type="InterPro" id="IPR004522">
    <property type="entry name" value="Asn-tRNA-ligase"/>
</dbReference>
<dbReference type="Pfam" id="PF20917">
    <property type="entry name" value="AsnRS_N"/>
    <property type="match status" value="1"/>
</dbReference>
<reference evidence="15" key="1">
    <citation type="journal article" date="2020" name="Fungal Divers.">
        <title>Resolving the Mortierellaceae phylogeny through synthesis of multi-gene phylogenetics and phylogenomics.</title>
        <authorList>
            <person name="Vandepol N."/>
            <person name="Liber J."/>
            <person name="Desiro A."/>
            <person name="Na H."/>
            <person name="Kennedy M."/>
            <person name="Barry K."/>
            <person name="Grigoriev I.V."/>
            <person name="Miller A.N."/>
            <person name="O'Donnell K."/>
            <person name="Stajich J.E."/>
            <person name="Bonito G."/>
        </authorList>
    </citation>
    <scope>NUCLEOTIDE SEQUENCE</scope>
    <source>
        <strain evidence="15">REB-010B</strain>
    </source>
</reference>
<feature type="domain" description="Aminoacyl-transfer RNA synthetases class-II family profile" evidence="14">
    <location>
        <begin position="269"/>
        <end position="564"/>
    </location>
</feature>
<dbReference type="NCBIfam" id="TIGR00457">
    <property type="entry name" value="asnS"/>
    <property type="match status" value="1"/>
</dbReference>
<evidence type="ECO:0000313" key="16">
    <source>
        <dbReference type="Proteomes" id="UP000738325"/>
    </source>
</evidence>
<comment type="similarity">
    <text evidence="2">Belongs to the class-II aminoacyl-tRNA synthetase family.</text>
</comment>
<keyword evidence="5" id="KW-0436">Ligase</keyword>
<evidence type="ECO:0000256" key="2">
    <source>
        <dbReference type="ARBA" id="ARBA00008226"/>
    </source>
</evidence>
<accession>A0A9P6RHD8</accession>
<evidence type="ECO:0000256" key="4">
    <source>
        <dbReference type="ARBA" id="ARBA00022490"/>
    </source>
</evidence>
<dbReference type="InterPro" id="IPR012340">
    <property type="entry name" value="NA-bd_OB-fold"/>
</dbReference>
<dbReference type="SUPFAM" id="SSF55681">
    <property type="entry name" value="Class II aaRS and biotin synthetases"/>
    <property type="match status" value="1"/>
</dbReference>
<dbReference type="CDD" id="cd00776">
    <property type="entry name" value="AsxRS_core"/>
    <property type="match status" value="1"/>
</dbReference>
<dbReference type="InterPro" id="IPR006195">
    <property type="entry name" value="aa-tRNA-synth_II"/>
</dbReference>
<evidence type="ECO:0000256" key="12">
    <source>
        <dbReference type="ARBA" id="ARBA00047844"/>
    </source>
</evidence>
<name>A0A9P6RHD8_9FUNG</name>
<keyword evidence="6" id="KW-0547">Nucleotide-binding</keyword>
<evidence type="ECO:0000256" key="10">
    <source>
        <dbReference type="ARBA" id="ARBA00029886"/>
    </source>
</evidence>
<evidence type="ECO:0000313" key="15">
    <source>
        <dbReference type="EMBL" id="KAG0319045.1"/>
    </source>
</evidence>
<dbReference type="Pfam" id="PF00152">
    <property type="entry name" value="tRNA-synt_2"/>
    <property type="match status" value="1"/>
</dbReference>
<comment type="caution">
    <text evidence="15">The sequence shown here is derived from an EMBL/GenBank/DDBJ whole genome shotgun (WGS) entry which is preliminary data.</text>
</comment>
<dbReference type="InterPro" id="IPR002312">
    <property type="entry name" value="Asp/Asn-tRNA-synth_IIb"/>
</dbReference>
<comment type="subcellular location">
    <subcellularLocation>
        <location evidence="1">Cytoplasm</location>
    </subcellularLocation>
</comment>
<dbReference type="Gene3D" id="3.30.1910.20">
    <property type="entry name" value="asparaginyl-tRNA synthetase, N-terminal domain"/>
    <property type="match status" value="1"/>
</dbReference>
<dbReference type="EMBL" id="JAAAIP010000341">
    <property type="protein sequence ID" value="KAG0319045.1"/>
    <property type="molecule type" value="Genomic_DNA"/>
</dbReference>
<evidence type="ECO:0000256" key="1">
    <source>
        <dbReference type="ARBA" id="ARBA00004496"/>
    </source>
</evidence>
<evidence type="ECO:0000256" key="8">
    <source>
        <dbReference type="ARBA" id="ARBA00022917"/>
    </source>
</evidence>
<dbReference type="Pfam" id="PF01336">
    <property type="entry name" value="tRNA_anti-codon"/>
    <property type="match status" value="1"/>
</dbReference>
<keyword evidence="4" id="KW-0963">Cytoplasm</keyword>
<evidence type="ECO:0000256" key="9">
    <source>
        <dbReference type="ARBA" id="ARBA00023146"/>
    </source>
</evidence>
<keyword evidence="13" id="KW-0175">Coiled coil</keyword>
<evidence type="ECO:0000256" key="7">
    <source>
        <dbReference type="ARBA" id="ARBA00022840"/>
    </source>
</evidence>
<dbReference type="PANTHER" id="PTHR22594:SF16">
    <property type="entry name" value="ASPARAGINE--TRNA LIGASE, CYTOPLASMIC"/>
    <property type="match status" value="1"/>
</dbReference>
<evidence type="ECO:0000256" key="11">
    <source>
        <dbReference type="ARBA" id="ARBA00039867"/>
    </source>
</evidence>
<dbReference type="Proteomes" id="UP000738325">
    <property type="component" value="Unassembled WGS sequence"/>
</dbReference>
<dbReference type="GO" id="GO:0005524">
    <property type="term" value="F:ATP binding"/>
    <property type="evidence" value="ECO:0007669"/>
    <property type="project" value="UniProtKB-KW"/>
</dbReference>
<dbReference type="Gene3D" id="2.40.50.140">
    <property type="entry name" value="Nucleic acid-binding proteins"/>
    <property type="match status" value="1"/>
</dbReference>
<evidence type="ECO:0000256" key="5">
    <source>
        <dbReference type="ARBA" id="ARBA00022598"/>
    </source>
</evidence>
<feature type="coiled-coil region" evidence="13">
    <location>
        <begin position="77"/>
        <end position="112"/>
    </location>
</feature>
<protein>
    <recommendedName>
        <fullName evidence="11">Asparagine--tRNA ligase, cytoplasmic</fullName>
        <ecNumber evidence="3">6.1.1.22</ecNumber>
    </recommendedName>
    <alternativeName>
        <fullName evidence="10">Asparaginyl-tRNA synthetase</fullName>
    </alternativeName>
</protein>
<dbReference type="CDD" id="cd04323">
    <property type="entry name" value="AsnRS_cyto_like_N"/>
    <property type="match status" value="1"/>
</dbReference>
<dbReference type="SUPFAM" id="SSF50249">
    <property type="entry name" value="Nucleic acid-binding proteins"/>
    <property type="match status" value="1"/>
</dbReference>
<dbReference type="InterPro" id="IPR048952">
    <property type="entry name" value="AsnRS_N"/>
</dbReference>
<evidence type="ECO:0000256" key="6">
    <source>
        <dbReference type="ARBA" id="ARBA00022741"/>
    </source>
</evidence>
<dbReference type="AlphaFoldDB" id="A0A9P6RHD8"/>
<dbReference type="GO" id="GO:0005737">
    <property type="term" value="C:cytoplasm"/>
    <property type="evidence" value="ECO:0007669"/>
    <property type="project" value="UniProtKB-SubCell"/>
</dbReference>
<organism evidence="15 16">
    <name type="scientific">Dissophora globulifera</name>
    <dbReference type="NCBI Taxonomy" id="979702"/>
    <lineage>
        <taxon>Eukaryota</taxon>
        <taxon>Fungi</taxon>
        <taxon>Fungi incertae sedis</taxon>
        <taxon>Mucoromycota</taxon>
        <taxon>Mortierellomycotina</taxon>
        <taxon>Mortierellomycetes</taxon>
        <taxon>Mortierellales</taxon>
        <taxon>Mortierellaceae</taxon>
        <taxon>Dissophora</taxon>
    </lineage>
</organism>
<gene>
    <name evidence="15" type="ORF">BGZ99_005337</name>
</gene>
<comment type="catalytic activity">
    <reaction evidence="12">
        <text>tRNA(Asn) + L-asparagine + ATP = L-asparaginyl-tRNA(Asn) + AMP + diphosphate + H(+)</text>
        <dbReference type="Rhea" id="RHEA:11180"/>
        <dbReference type="Rhea" id="RHEA-COMP:9659"/>
        <dbReference type="Rhea" id="RHEA-COMP:9674"/>
        <dbReference type="ChEBI" id="CHEBI:15378"/>
        <dbReference type="ChEBI" id="CHEBI:30616"/>
        <dbReference type="ChEBI" id="CHEBI:33019"/>
        <dbReference type="ChEBI" id="CHEBI:58048"/>
        <dbReference type="ChEBI" id="CHEBI:78442"/>
        <dbReference type="ChEBI" id="CHEBI:78515"/>
        <dbReference type="ChEBI" id="CHEBI:456215"/>
        <dbReference type="EC" id="6.1.1.22"/>
    </reaction>
</comment>
<dbReference type="InterPro" id="IPR004365">
    <property type="entry name" value="NA-bd_OB_tRNA"/>
</dbReference>